<dbReference type="PANTHER" id="PTHR42194">
    <property type="entry name" value="UPF0276 PROTEIN HI_1600"/>
    <property type="match status" value="1"/>
</dbReference>
<name>A0A3Q8U203_9PSED</name>
<dbReference type="EMBL" id="CP034338">
    <property type="protein sequence ID" value="AZL69293.1"/>
    <property type="molecule type" value="Genomic_DNA"/>
</dbReference>
<sequence length="277" mass="30518">MNSQPLHTGLGLRRGLLPELLAMPAGAVDFLECAPENWIGVGGVYGQGLAQLAERFAIACHGLSLSLGGTAPLDVAFLARTRQFLDRYQVRLYSEHLSYCSDDGHLYDLMPIPFTDEAVRHVAARIRQAQDLLGRRIAVENISYYAAPYQAMSELQFIRAVLDEADCDLLLDVNNVFVNACNHRYDAQAFLAGIPRERVVGMHVAGHYDEAPDLKVDTHGAPVKADVWALFASACQRFGAHPTVLERDFNYPPLAELLAETAQIRALQQRHGAPCHA</sequence>
<dbReference type="PANTHER" id="PTHR42194:SF1">
    <property type="entry name" value="UPF0276 PROTEIN HI_1600"/>
    <property type="match status" value="1"/>
</dbReference>
<dbReference type="Proteomes" id="UP000268230">
    <property type="component" value="Chromosome"/>
</dbReference>
<proteinExistence type="inferred from homology"/>
<dbReference type="Gene3D" id="3.20.20.150">
    <property type="entry name" value="Divalent-metal-dependent TIM barrel enzymes"/>
    <property type="match status" value="1"/>
</dbReference>
<accession>A0A3Q8U203</accession>
<evidence type="ECO:0000256" key="1">
    <source>
        <dbReference type="HAMAP-Rule" id="MF_00697"/>
    </source>
</evidence>
<dbReference type="InterPro" id="IPR036237">
    <property type="entry name" value="Xyl_isomerase-like_sf"/>
</dbReference>
<dbReference type="KEGG" id="pory:EJA05_16855"/>
<dbReference type="AlphaFoldDB" id="A0A3Q8U203"/>
<dbReference type="HAMAP" id="MF_00697">
    <property type="entry name" value="UPF0276"/>
    <property type="match status" value="1"/>
</dbReference>
<dbReference type="SUPFAM" id="SSF51658">
    <property type="entry name" value="Xylose isomerase-like"/>
    <property type="match status" value="1"/>
</dbReference>
<gene>
    <name evidence="2" type="ORF">EJA05_16855</name>
</gene>
<organism evidence="2 3">
    <name type="scientific">Pseudomonas entomophila</name>
    <dbReference type="NCBI Taxonomy" id="312306"/>
    <lineage>
        <taxon>Bacteria</taxon>
        <taxon>Pseudomonadati</taxon>
        <taxon>Pseudomonadota</taxon>
        <taxon>Gammaproteobacteria</taxon>
        <taxon>Pseudomonadales</taxon>
        <taxon>Pseudomonadaceae</taxon>
        <taxon>Pseudomonas</taxon>
    </lineage>
</organism>
<dbReference type="Pfam" id="PF05114">
    <property type="entry name" value="MbnB_TglH_ChrH"/>
    <property type="match status" value="1"/>
</dbReference>
<protein>
    <recommendedName>
        <fullName evidence="1">UPF0276 protein EJA05_16855</fullName>
    </recommendedName>
</protein>
<comment type="similarity">
    <text evidence="1">Belongs to the UPF0276 family.</text>
</comment>
<evidence type="ECO:0000313" key="3">
    <source>
        <dbReference type="Proteomes" id="UP000268230"/>
    </source>
</evidence>
<dbReference type="NCBIfam" id="NF003818">
    <property type="entry name" value="PRK05409.1"/>
    <property type="match status" value="1"/>
</dbReference>
<dbReference type="OrthoDB" id="9763101at2"/>
<dbReference type="InterPro" id="IPR007801">
    <property type="entry name" value="MbnB/TglH/ChrH"/>
</dbReference>
<evidence type="ECO:0000313" key="2">
    <source>
        <dbReference type="EMBL" id="AZL69293.1"/>
    </source>
</evidence>
<reference evidence="2 3" key="1">
    <citation type="submission" date="2018-12" db="EMBL/GenBank/DDBJ databases">
        <authorList>
            <person name="Li S."/>
            <person name="Yang R."/>
            <person name="Chen G."/>
            <person name="Zou L."/>
            <person name="Zhang C."/>
            <person name="Chen Y."/>
            <person name="Liu Z."/>
            <person name="Li Y."/>
            <person name="Yan Y."/>
            <person name="Huang M."/>
            <person name="Chen T."/>
        </authorList>
    </citation>
    <scope>NUCLEOTIDE SEQUENCE [LARGE SCALE GENOMIC DNA]</scope>
    <source>
        <strain evidence="2 3">1257</strain>
    </source>
</reference>